<dbReference type="PRINTS" id="PR00344">
    <property type="entry name" value="BCTRLSENSOR"/>
</dbReference>
<dbReference type="CDD" id="cd06225">
    <property type="entry name" value="HAMP"/>
    <property type="match status" value="1"/>
</dbReference>
<evidence type="ECO:0000256" key="1">
    <source>
        <dbReference type="ARBA" id="ARBA00000085"/>
    </source>
</evidence>
<dbReference type="SMART" id="SM00387">
    <property type="entry name" value="HATPase_c"/>
    <property type="match status" value="1"/>
</dbReference>
<dbReference type="InterPro" id="IPR004358">
    <property type="entry name" value="Sig_transdc_His_kin-like_C"/>
</dbReference>
<evidence type="ECO:0000256" key="8">
    <source>
        <dbReference type="SAM" id="Phobius"/>
    </source>
</evidence>
<dbReference type="GO" id="GO:0004673">
    <property type="term" value="F:protein histidine kinase activity"/>
    <property type="evidence" value="ECO:0007669"/>
    <property type="project" value="UniProtKB-EC"/>
</dbReference>
<evidence type="ECO:0000256" key="4">
    <source>
        <dbReference type="ARBA" id="ARBA00022553"/>
    </source>
</evidence>
<comment type="subcellular location">
    <subcellularLocation>
        <location evidence="2">Membrane</location>
    </subcellularLocation>
</comment>
<evidence type="ECO:0000256" key="2">
    <source>
        <dbReference type="ARBA" id="ARBA00004370"/>
    </source>
</evidence>
<dbReference type="Pfam" id="PF06580">
    <property type="entry name" value="His_kinase"/>
    <property type="match status" value="1"/>
</dbReference>
<feature type="transmembrane region" description="Helical" evidence="8">
    <location>
        <begin position="21"/>
        <end position="40"/>
    </location>
</feature>
<dbReference type="InterPro" id="IPR036890">
    <property type="entry name" value="HATPase_C_sf"/>
</dbReference>
<dbReference type="InterPro" id="IPR010559">
    <property type="entry name" value="Sig_transdc_His_kin_internal"/>
</dbReference>
<keyword evidence="4" id="KW-0597">Phosphoprotein</keyword>
<evidence type="ECO:0000256" key="6">
    <source>
        <dbReference type="ARBA" id="ARBA00022777"/>
    </source>
</evidence>
<dbReference type="SMART" id="SM00304">
    <property type="entry name" value="HAMP"/>
    <property type="match status" value="1"/>
</dbReference>
<gene>
    <name evidence="11" type="ORF">WMO65_23760</name>
</gene>
<name>A0ABV1DUI0_9FIRM</name>
<evidence type="ECO:0000313" key="12">
    <source>
        <dbReference type="Proteomes" id="UP001457898"/>
    </source>
</evidence>
<feature type="domain" description="Histidine kinase" evidence="9">
    <location>
        <begin position="457"/>
        <end position="557"/>
    </location>
</feature>
<sequence length="559" mass="63944">MKKLKQWYKNLKFRKKVLLGYMAVSLIPVIILGVFSYVQVRNLLLAREEQVLEETLQQNVTALDGSLTSYKYFMDSLVWNSNLEQALAARYDTNFQMFLAYRDVIDPMLSNIRNLNPAVERVTIYSSNATIYSHGESLRPLNEIGISTEELKDSKIHWYYKDNKLELYCKIYSEKKSEQNIIYMEISDRQTFANLKTLFEEDFGVLITDTNDNPVFSYLAGQGEQIAAVSKKEVLRSGRCVVKEDRIGVCEWGILLYRPVGAVSAAAKGITVLVLLVIIICMVLIILASSILSKSVVKPLGELMHNVEQVEDGHLAVDIKAESSDEIGRLIHSFRKMVERLNYMVNEVYQSKITQQEYEMKALQAQINPHFLYNSLSLINWKAIMAEQEEISEMAQLLSTFYRTTLNKGKNVITVKGEWDNTCSYIRIQRMMHSGKFEAEMEMEESILEYEMLNLLLQPLVENAIIHGLDHKETEGPKQLLVRGRREENTLVFEVTDNGCGIPEEVLPYILTSKTSGYGVQNVHHRIQLYYGEQFGLVYKSEQNKGTTVLLTIPIVNAG</sequence>
<dbReference type="Pfam" id="PF00672">
    <property type="entry name" value="HAMP"/>
    <property type="match status" value="1"/>
</dbReference>
<feature type="domain" description="HAMP" evidence="10">
    <location>
        <begin position="294"/>
        <end position="346"/>
    </location>
</feature>
<dbReference type="PROSITE" id="PS50109">
    <property type="entry name" value="HIS_KIN"/>
    <property type="match status" value="1"/>
</dbReference>
<accession>A0ABV1DUI0</accession>
<reference evidence="11 12" key="1">
    <citation type="submission" date="2024-03" db="EMBL/GenBank/DDBJ databases">
        <title>Human intestinal bacterial collection.</title>
        <authorList>
            <person name="Pauvert C."/>
            <person name="Hitch T.C.A."/>
            <person name="Clavel T."/>
        </authorList>
    </citation>
    <scope>NUCLEOTIDE SEQUENCE [LARGE SCALE GENOMIC DNA]</scope>
    <source>
        <strain evidence="11 12">CLA-SR-H028</strain>
    </source>
</reference>
<keyword evidence="6 11" id="KW-0418">Kinase</keyword>
<dbReference type="InterPro" id="IPR003594">
    <property type="entry name" value="HATPase_dom"/>
</dbReference>
<dbReference type="PANTHER" id="PTHR34220:SF7">
    <property type="entry name" value="SENSOR HISTIDINE KINASE YPDA"/>
    <property type="match status" value="1"/>
</dbReference>
<evidence type="ECO:0000256" key="5">
    <source>
        <dbReference type="ARBA" id="ARBA00022679"/>
    </source>
</evidence>
<dbReference type="SUPFAM" id="SSF158472">
    <property type="entry name" value="HAMP domain-like"/>
    <property type="match status" value="1"/>
</dbReference>
<dbReference type="PANTHER" id="PTHR34220">
    <property type="entry name" value="SENSOR HISTIDINE KINASE YPDA"/>
    <property type="match status" value="1"/>
</dbReference>
<comment type="caution">
    <text evidence="11">The sequence shown here is derived from an EMBL/GenBank/DDBJ whole genome shotgun (WGS) entry which is preliminary data.</text>
</comment>
<dbReference type="Proteomes" id="UP001457898">
    <property type="component" value="Unassembled WGS sequence"/>
</dbReference>
<evidence type="ECO:0000256" key="3">
    <source>
        <dbReference type="ARBA" id="ARBA00012438"/>
    </source>
</evidence>
<feature type="transmembrane region" description="Helical" evidence="8">
    <location>
        <begin position="270"/>
        <end position="292"/>
    </location>
</feature>
<keyword evidence="5 11" id="KW-0808">Transferase</keyword>
<keyword evidence="8" id="KW-0812">Transmembrane</keyword>
<evidence type="ECO:0000259" key="10">
    <source>
        <dbReference type="PROSITE" id="PS50885"/>
    </source>
</evidence>
<proteinExistence type="predicted"/>
<dbReference type="SUPFAM" id="SSF55874">
    <property type="entry name" value="ATPase domain of HSP90 chaperone/DNA topoisomerase II/histidine kinase"/>
    <property type="match status" value="1"/>
</dbReference>
<dbReference type="InterPro" id="IPR003660">
    <property type="entry name" value="HAMP_dom"/>
</dbReference>
<keyword evidence="8" id="KW-1133">Transmembrane helix</keyword>
<dbReference type="Pfam" id="PF02518">
    <property type="entry name" value="HATPase_c"/>
    <property type="match status" value="1"/>
</dbReference>
<dbReference type="EC" id="2.7.13.3" evidence="3"/>
<dbReference type="InterPro" id="IPR005467">
    <property type="entry name" value="His_kinase_dom"/>
</dbReference>
<protein>
    <recommendedName>
        <fullName evidence="3">histidine kinase</fullName>
        <ecNumber evidence="3">2.7.13.3</ecNumber>
    </recommendedName>
</protein>
<dbReference type="Gene3D" id="3.30.565.10">
    <property type="entry name" value="Histidine kinase-like ATPase, C-terminal domain"/>
    <property type="match status" value="1"/>
</dbReference>
<dbReference type="PROSITE" id="PS50885">
    <property type="entry name" value="HAMP"/>
    <property type="match status" value="1"/>
</dbReference>
<dbReference type="Gene3D" id="6.10.340.10">
    <property type="match status" value="1"/>
</dbReference>
<keyword evidence="7" id="KW-0902">Two-component regulatory system</keyword>
<comment type="catalytic activity">
    <reaction evidence="1">
        <text>ATP + protein L-histidine = ADP + protein N-phospho-L-histidine.</text>
        <dbReference type="EC" id="2.7.13.3"/>
    </reaction>
</comment>
<evidence type="ECO:0000259" key="9">
    <source>
        <dbReference type="PROSITE" id="PS50109"/>
    </source>
</evidence>
<dbReference type="EMBL" id="JBBMFP010000032">
    <property type="protein sequence ID" value="MEQ2434015.1"/>
    <property type="molecule type" value="Genomic_DNA"/>
</dbReference>
<keyword evidence="8" id="KW-0472">Membrane</keyword>
<evidence type="ECO:0000313" key="11">
    <source>
        <dbReference type="EMBL" id="MEQ2434015.1"/>
    </source>
</evidence>
<dbReference type="RefSeq" id="WP_148392513.1">
    <property type="nucleotide sequence ID" value="NZ_JBBMFP010000032.1"/>
</dbReference>
<dbReference type="InterPro" id="IPR050640">
    <property type="entry name" value="Bact_2-comp_sensor_kinase"/>
</dbReference>
<keyword evidence="12" id="KW-1185">Reference proteome</keyword>
<organism evidence="11 12">
    <name type="scientific">Blautia caccae</name>
    <dbReference type="NCBI Taxonomy" id="3133175"/>
    <lineage>
        <taxon>Bacteria</taxon>
        <taxon>Bacillati</taxon>
        <taxon>Bacillota</taxon>
        <taxon>Clostridia</taxon>
        <taxon>Lachnospirales</taxon>
        <taxon>Lachnospiraceae</taxon>
        <taxon>Blautia</taxon>
    </lineage>
</organism>
<evidence type="ECO:0000256" key="7">
    <source>
        <dbReference type="ARBA" id="ARBA00023012"/>
    </source>
</evidence>